<evidence type="ECO:0000313" key="1">
    <source>
        <dbReference type="EMBL" id="MBP2057025.1"/>
    </source>
</evidence>
<gene>
    <name evidence="1" type="ORF">J2Z60_000187</name>
</gene>
<reference evidence="1 2" key="1">
    <citation type="submission" date="2021-03" db="EMBL/GenBank/DDBJ databases">
        <title>Genomic Encyclopedia of Type Strains, Phase IV (KMG-IV): sequencing the most valuable type-strain genomes for metagenomic binning, comparative biology and taxonomic classification.</title>
        <authorList>
            <person name="Goeker M."/>
        </authorList>
    </citation>
    <scope>NUCLEOTIDE SEQUENCE [LARGE SCALE GENOMIC DNA]</scope>
    <source>
        <strain evidence="1 2">DSM 101872</strain>
    </source>
</reference>
<evidence type="ECO:0008006" key="3">
    <source>
        <dbReference type="Google" id="ProtNLM"/>
    </source>
</evidence>
<accession>A0ABS4MBH5</accession>
<organism evidence="1 2">
    <name type="scientific">Lactobacillus colini</name>
    <dbReference type="NCBI Taxonomy" id="1819254"/>
    <lineage>
        <taxon>Bacteria</taxon>
        <taxon>Bacillati</taxon>
        <taxon>Bacillota</taxon>
        <taxon>Bacilli</taxon>
        <taxon>Lactobacillales</taxon>
        <taxon>Lactobacillaceae</taxon>
        <taxon>Lactobacillus</taxon>
    </lineage>
</organism>
<dbReference type="RefSeq" id="WP_209685461.1">
    <property type="nucleotide sequence ID" value="NZ_JAGGLU010000001.1"/>
</dbReference>
<proteinExistence type="predicted"/>
<comment type="caution">
    <text evidence="1">The sequence shown here is derived from an EMBL/GenBank/DDBJ whole genome shotgun (WGS) entry which is preliminary data.</text>
</comment>
<dbReference type="InterPro" id="IPR010022">
    <property type="entry name" value="XkdX"/>
</dbReference>
<protein>
    <recommendedName>
        <fullName evidence="3">XkdX family protein</fullName>
    </recommendedName>
</protein>
<dbReference type="Proteomes" id="UP001519292">
    <property type="component" value="Unassembled WGS sequence"/>
</dbReference>
<keyword evidence="2" id="KW-1185">Reference proteome</keyword>
<dbReference type="Pfam" id="PF09693">
    <property type="entry name" value="Phage_XkdX"/>
    <property type="match status" value="1"/>
</dbReference>
<dbReference type="EMBL" id="JAGGLU010000001">
    <property type="protein sequence ID" value="MBP2057025.1"/>
    <property type="molecule type" value="Genomic_DNA"/>
</dbReference>
<evidence type="ECO:0000313" key="2">
    <source>
        <dbReference type="Proteomes" id="UP001519292"/>
    </source>
</evidence>
<sequence>MSKFKYVRLSMAPVYKLNYQLGWMTKDDLRDLVKDSPVSVFLPSEYEEITGESYEITAEAK</sequence>
<name>A0ABS4MBH5_9LACO</name>